<gene>
    <name evidence="11" type="ORF">OsJ_30484</name>
</gene>
<keyword evidence="6" id="KW-0175">Coiled coil</keyword>
<dbReference type="InterPro" id="IPR002182">
    <property type="entry name" value="NB-ARC"/>
</dbReference>
<dbReference type="GO" id="GO:0043531">
    <property type="term" value="F:ADP binding"/>
    <property type="evidence" value="ECO:0007669"/>
    <property type="project" value="InterPro"/>
</dbReference>
<organism evidence="11">
    <name type="scientific">Oryza sativa subsp. japonica</name>
    <name type="common">Rice</name>
    <dbReference type="NCBI Taxonomy" id="39947"/>
    <lineage>
        <taxon>Eukaryota</taxon>
        <taxon>Viridiplantae</taxon>
        <taxon>Streptophyta</taxon>
        <taxon>Embryophyta</taxon>
        <taxon>Tracheophyta</taxon>
        <taxon>Spermatophyta</taxon>
        <taxon>Magnoliopsida</taxon>
        <taxon>Liliopsida</taxon>
        <taxon>Poales</taxon>
        <taxon>Poaceae</taxon>
        <taxon>BOP clade</taxon>
        <taxon>Oryzoideae</taxon>
        <taxon>Oryzeae</taxon>
        <taxon>Oryzinae</taxon>
        <taxon>Oryza</taxon>
        <taxon>Oryza sativa</taxon>
    </lineage>
</organism>
<dbReference type="InterPro" id="IPR041118">
    <property type="entry name" value="Rx_N"/>
</dbReference>
<dbReference type="InterPro" id="IPR044974">
    <property type="entry name" value="Disease_R_plants"/>
</dbReference>
<evidence type="ECO:0000259" key="8">
    <source>
        <dbReference type="Pfam" id="PF00931"/>
    </source>
</evidence>
<evidence type="ECO:0000256" key="7">
    <source>
        <dbReference type="SAM" id="MobiDB-lite"/>
    </source>
</evidence>
<keyword evidence="2" id="KW-0433">Leucine-rich repeat</keyword>
<dbReference type="EMBL" id="CM000147">
    <property type="protein sequence ID" value="EAZ15075.1"/>
    <property type="molecule type" value="Genomic_DNA"/>
</dbReference>
<feature type="region of interest" description="Disordered" evidence="7">
    <location>
        <begin position="100"/>
        <end position="119"/>
    </location>
</feature>
<reference evidence="11" key="1">
    <citation type="journal article" date="2005" name="PLoS Biol.">
        <title>The genomes of Oryza sativa: a history of duplications.</title>
        <authorList>
            <person name="Yu J."/>
            <person name="Wang J."/>
            <person name="Lin W."/>
            <person name="Li S."/>
            <person name="Li H."/>
            <person name="Zhou J."/>
            <person name="Ni P."/>
            <person name="Dong W."/>
            <person name="Hu S."/>
            <person name="Zeng C."/>
            <person name="Zhang J."/>
            <person name="Zhang Y."/>
            <person name="Li R."/>
            <person name="Xu Z."/>
            <person name="Li S."/>
            <person name="Li X."/>
            <person name="Zheng H."/>
            <person name="Cong L."/>
            <person name="Lin L."/>
            <person name="Yin J."/>
            <person name="Geng J."/>
            <person name="Li G."/>
            <person name="Shi J."/>
            <person name="Liu J."/>
            <person name="Lv H."/>
            <person name="Li J."/>
            <person name="Wang J."/>
            <person name="Deng Y."/>
            <person name="Ran L."/>
            <person name="Shi X."/>
            <person name="Wang X."/>
            <person name="Wu Q."/>
            <person name="Li C."/>
            <person name="Ren X."/>
            <person name="Wang J."/>
            <person name="Wang X."/>
            <person name="Li D."/>
            <person name="Liu D."/>
            <person name="Zhang X."/>
            <person name="Ji Z."/>
            <person name="Zhao W."/>
            <person name="Sun Y."/>
            <person name="Zhang Z."/>
            <person name="Bao J."/>
            <person name="Han Y."/>
            <person name="Dong L."/>
            <person name="Ji J."/>
            <person name="Chen P."/>
            <person name="Wu S."/>
            <person name="Liu J."/>
            <person name="Xiao Y."/>
            <person name="Bu D."/>
            <person name="Tan J."/>
            <person name="Yang L."/>
            <person name="Ye C."/>
            <person name="Zhang J."/>
            <person name="Xu J."/>
            <person name="Zhou Y."/>
            <person name="Yu Y."/>
            <person name="Zhang B."/>
            <person name="Zhuang S."/>
            <person name="Wei H."/>
            <person name="Liu B."/>
            <person name="Lei M."/>
            <person name="Yu H."/>
            <person name="Li Y."/>
            <person name="Xu H."/>
            <person name="Wei S."/>
            <person name="He X."/>
            <person name="Fang L."/>
            <person name="Zhang Z."/>
            <person name="Zhang Y."/>
            <person name="Huang X."/>
            <person name="Su Z."/>
            <person name="Tong W."/>
            <person name="Li J."/>
            <person name="Tong Z."/>
            <person name="Li S."/>
            <person name="Ye J."/>
            <person name="Wang L."/>
            <person name="Fang L."/>
            <person name="Lei T."/>
            <person name="Chen C."/>
            <person name="Chen H."/>
            <person name="Xu Z."/>
            <person name="Li H."/>
            <person name="Huang H."/>
            <person name="Zhang F."/>
            <person name="Xu H."/>
            <person name="Li N."/>
            <person name="Zhao C."/>
            <person name="Li S."/>
            <person name="Dong L."/>
            <person name="Huang Y."/>
            <person name="Li L."/>
            <person name="Xi Y."/>
            <person name="Qi Q."/>
            <person name="Li W."/>
            <person name="Zhang B."/>
            <person name="Hu W."/>
            <person name="Zhang Y."/>
            <person name="Tian X."/>
            <person name="Jiao Y."/>
            <person name="Liang X."/>
            <person name="Jin J."/>
            <person name="Gao L."/>
            <person name="Zheng W."/>
            <person name="Hao B."/>
            <person name="Liu S."/>
            <person name="Wang W."/>
            <person name="Yuan L."/>
            <person name="Cao M."/>
            <person name="McDermott J."/>
            <person name="Samudrala R."/>
            <person name="Wang J."/>
            <person name="Wong G.K."/>
            <person name="Yang H."/>
        </authorList>
    </citation>
    <scope>NUCLEOTIDE SEQUENCE [LARGE SCALE GENOMIC DNA]</scope>
</reference>
<sequence length="671" mass="75633">MASAAASAFLEAVMGKLFMVLDKEYNKHKALEQEVASLQQEFRMVAAAMDDQLLSMGRSDAHARTAVARLHAEEMLDLEHDIEDCVDRFTHLLNLQPQQSQRKNIPGLPSQARDEVEGEPEQVRVISIVGFGGLGKTTLAKAVYDDPRTKEKFYHRAWIAAVGSPETSDWMRGILRDVLRQVRPGDAMDVDGQHLEASLREYLKDKRYLIVIDDIDVDQLRIIESIFPDNGTGSRIIVTTDNQQVANTCSHGNGYVYQMKTLGKEDSKKLAFSGLRSVEPGQGPASLLAKCDGLPLALVSVSDYLKSSSEPTGELCAELCLNLGSDLKEDGHYSFAQLREVLLDNYDSFSGYTLSCLLYLGIFPNNRPLKKKVVIRRWLAEGYARSDDPRRSEEYTADKNFRKLIDRNIIQPVDTRNNSEVKTCKTHGIMHEFLLNKSLAQRFIGTSLHDHPRVGINTSNARHLSVDAAKQTECVASDEELSRVRSLTIFGDAGDTISCLRKCKLLRVLDLQECNGLNDDHLKHMRSMRHRSCRTKFAWDGERDGMAATVDIELARRWQQPLLARWEDDDGNHWLRTAAATAGSTSLRGRQRLRLRELEGKAAAGHRLHETMSRRRRISGRGKRETKEKRMTRQPSSPSRGCLRRSRGRAYAGWWRRPADPVWAAAALTPL</sequence>
<reference evidence="11" key="2">
    <citation type="submission" date="2008-12" db="EMBL/GenBank/DDBJ databases">
        <title>Improved gene annotation of the rice (Oryza sativa) genomes.</title>
        <authorList>
            <person name="Wang J."/>
            <person name="Li R."/>
            <person name="Fan W."/>
            <person name="Huang Q."/>
            <person name="Zhang J."/>
            <person name="Zhou Y."/>
            <person name="Hu Y."/>
            <person name="Zi S."/>
            <person name="Li J."/>
            <person name="Ni P."/>
            <person name="Zheng H."/>
            <person name="Zhang Y."/>
            <person name="Zhao M."/>
            <person name="Hao Q."/>
            <person name="McDermott J."/>
            <person name="Samudrala R."/>
            <person name="Kristiansen K."/>
            <person name="Wong G.K.-S."/>
        </authorList>
    </citation>
    <scope>NUCLEOTIDE SEQUENCE</scope>
</reference>
<evidence type="ECO:0000256" key="6">
    <source>
        <dbReference type="SAM" id="Coils"/>
    </source>
</evidence>
<dbReference type="SUPFAM" id="SSF52540">
    <property type="entry name" value="P-loop containing nucleoside triphosphate hydrolases"/>
    <property type="match status" value="1"/>
</dbReference>
<proteinExistence type="inferred from homology"/>
<dbReference type="GO" id="GO:0042742">
    <property type="term" value="P:defense response to bacterium"/>
    <property type="evidence" value="ECO:0007669"/>
    <property type="project" value="UniProtKB-ARBA"/>
</dbReference>
<dbReference type="Gene3D" id="1.10.10.10">
    <property type="entry name" value="Winged helix-like DNA-binding domain superfamily/Winged helix DNA-binding domain"/>
    <property type="match status" value="1"/>
</dbReference>
<dbReference type="FunFam" id="1.10.10.10:FF:000322">
    <property type="entry name" value="Probable disease resistance protein At1g63360"/>
    <property type="match status" value="1"/>
</dbReference>
<dbReference type="Proteomes" id="UP000007752">
    <property type="component" value="Chromosome 10"/>
</dbReference>
<dbReference type="GO" id="GO:0002758">
    <property type="term" value="P:innate immune response-activating signaling pathway"/>
    <property type="evidence" value="ECO:0007669"/>
    <property type="project" value="UniProtKB-ARBA"/>
</dbReference>
<dbReference type="PANTHER" id="PTHR23155:SF983">
    <property type="entry name" value="NB-ARC DOMAIN CONTAINING PROTEIN, EXPRESSED"/>
    <property type="match status" value="1"/>
</dbReference>
<dbReference type="AlphaFoldDB" id="A3C1W2"/>
<evidence type="ECO:0000313" key="11">
    <source>
        <dbReference type="EMBL" id="EAZ15075.1"/>
    </source>
</evidence>
<dbReference type="InterPro" id="IPR036388">
    <property type="entry name" value="WH-like_DNA-bd_sf"/>
</dbReference>
<dbReference type="InterPro" id="IPR058922">
    <property type="entry name" value="WHD_DRP"/>
</dbReference>
<feature type="domain" description="Disease resistance protein winged helix" evidence="10">
    <location>
        <begin position="362"/>
        <end position="433"/>
    </location>
</feature>
<name>A3C1W2_ORYSJ</name>
<evidence type="ECO:0000256" key="2">
    <source>
        <dbReference type="ARBA" id="ARBA00022614"/>
    </source>
</evidence>
<dbReference type="Pfam" id="PF23559">
    <property type="entry name" value="WHD_DRP"/>
    <property type="match status" value="1"/>
</dbReference>
<evidence type="ECO:0000259" key="10">
    <source>
        <dbReference type="Pfam" id="PF23559"/>
    </source>
</evidence>
<keyword evidence="5" id="KW-0611">Plant defense</keyword>
<dbReference type="Pfam" id="PF00931">
    <property type="entry name" value="NB-ARC"/>
    <property type="match status" value="1"/>
</dbReference>
<feature type="domain" description="Disease resistance N-terminal" evidence="9">
    <location>
        <begin position="9"/>
        <end position="102"/>
    </location>
</feature>
<protein>
    <submittedName>
        <fullName evidence="11">Uncharacterized protein</fullName>
    </submittedName>
</protein>
<dbReference type="Pfam" id="PF18052">
    <property type="entry name" value="Rx_N"/>
    <property type="match status" value="1"/>
</dbReference>
<keyword evidence="3" id="KW-0677">Repeat</keyword>
<keyword evidence="4" id="KW-0547">Nucleotide-binding</keyword>
<accession>A3C1W2</accession>
<dbReference type="InterPro" id="IPR027417">
    <property type="entry name" value="P-loop_NTPase"/>
</dbReference>
<evidence type="ECO:0000256" key="5">
    <source>
        <dbReference type="ARBA" id="ARBA00022821"/>
    </source>
</evidence>
<feature type="coiled-coil region" evidence="6">
    <location>
        <begin position="21"/>
        <end position="48"/>
    </location>
</feature>
<evidence type="ECO:0000256" key="1">
    <source>
        <dbReference type="ARBA" id="ARBA00008894"/>
    </source>
</evidence>
<dbReference type="Gene3D" id="3.40.50.300">
    <property type="entry name" value="P-loop containing nucleotide triphosphate hydrolases"/>
    <property type="match status" value="1"/>
</dbReference>
<evidence type="ECO:0000256" key="4">
    <source>
        <dbReference type="ARBA" id="ARBA00022741"/>
    </source>
</evidence>
<feature type="domain" description="NB-ARC" evidence="8">
    <location>
        <begin position="121"/>
        <end position="270"/>
    </location>
</feature>
<comment type="similarity">
    <text evidence="1">Belongs to the disease resistance NB-LRR family.</text>
</comment>
<feature type="region of interest" description="Disordered" evidence="7">
    <location>
        <begin position="609"/>
        <end position="644"/>
    </location>
</feature>
<feature type="compositionally biased region" description="Basic and acidic residues" evidence="7">
    <location>
        <begin position="622"/>
        <end position="631"/>
    </location>
</feature>
<dbReference type="PANTHER" id="PTHR23155">
    <property type="entry name" value="DISEASE RESISTANCE PROTEIN RP"/>
    <property type="match status" value="1"/>
</dbReference>
<dbReference type="PRINTS" id="PR00364">
    <property type="entry name" value="DISEASERSIST"/>
</dbReference>
<evidence type="ECO:0000259" key="9">
    <source>
        <dbReference type="Pfam" id="PF18052"/>
    </source>
</evidence>
<evidence type="ECO:0000256" key="3">
    <source>
        <dbReference type="ARBA" id="ARBA00022737"/>
    </source>
</evidence>
<dbReference type="GO" id="GO:0009626">
    <property type="term" value="P:plant-type hypersensitive response"/>
    <property type="evidence" value="ECO:0007669"/>
    <property type="project" value="UniProtKB-ARBA"/>
</dbReference>